<reference evidence="8" key="1">
    <citation type="journal article" date="2019" name="Int. J. Syst. Evol. Microbiol.">
        <title>The Global Catalogue of Microorganisms (GCM) 10K type strain sequencing project: providing services to taxonomists for standard genome sequencing and annotation.</title>
        <authorList>
            <consortium name="The Broad Institute Genomics Platform"/>
            <consortium name="The Broad Institute Genome Sequencing Center for Infectious Disease"/>
            <person name="Wu L."/>
            <person name="Ma J."/>
        </authorList>
    </citation>
    <scope>NUCLEOTIDE SEQUENCE [LARGE SCALE GENOMIC DNA]</scope>
    <source>
        <strain evidence="8">CGMCC 4.7645</strain>
    </source>
</reference>
<dbReference type="SUPFAM" id="SSF53383">
    <property type="entry name" value="PLP-dependent transferases"/>
    <property type="match status" value="1"/>
</dbReference>
<keyword evidence="7" id="KW-0032">Aminotransferase</keyword>
<dbReference type="PANTHER" id="PTHR46577">
    <property type="entry name" value="HTH-TYPE TRANSCRIPTIONAL REGULATORY PROTEIN GABR"/>
    <property type="match status" value="1"/>
</dbReference>
<keyword evidence="8" id="KW-1185">Reference proteome</keyword>
<comment type="similarity">
    <text evidence="1">In the C-terminal section; belongs to the class-I pyridoxal-phosphate-dependent aminotransferase family.</text>
</comment>
<sequence>MADLTELVAQLKPALGRRSAYLDLADGLRTLIMDGRLVAGDRLPPQRTLADALELSRTTVVSSLTLLQAEGFLSSRQGSATTVCVPPERVDRPDEPAWLAKDEPPAIDLSIAVLPAPGQVSPAAHRAAERLPAILAGGGLHPLGLTELRNAVAARLSRLGVPTRADQIVITQGALHGWDLILRTFARPGSQVLVEQPSYPAAIDAIRAHYARPRPVAVTAEGWQWPQRLDRSADIAYMVPDFQNPTGHLADESERRRLVKRTRGMMLCVDETFAELGDGPVITPTAAYDKRVITIGTLSKLVWAGLRIGWVRGPREVVNRLAAARSSQDIAGPVLDQLLALELMDHLDEIGDGRRSLLRQRRAHTAAACRRAGWEVVEPSGGLFLWVDLKGASSTRLSHLVRARGVRVPPGTRFSTGGTHDRYLRVPFTSTPPVLSEAVRRIAEAADEADGKSRSATSPVWTI</sequence>
<dbReference type="EMBL" id="JBHUKR010000004">
    <property type="protein sequence ID" value="MFD2415845.1"/>
    <property type="molecule type" value="Genomic_DNA"/>
</dbReference>
<accession>A0ABW5FLC8</accession>
<dbReference type="InterPro" id="IPR015424">
    <property type="entry name" value="PyrdxlP-dep_Trfase"/>
</dbReference>
<feature type="domain" description="HTH gntR-type" evidence="6">
    <location>
        <begin position="18"/>
        <end position="86"/>
    </location>
</feature>
<keyword evidence="4" id="KW-0238">DNA-binding</keyword>
<evidence type="ECO:0000313" key="8">
    <source>
        <dbReference type="Proteomes" id="UP001597417"/>
    </source>
</evidence>
<dbReference type="InterPro" id="IPR036388">
    <property type="entry name" value="WH-like_DNA-bd_sf"/>
</dbReference>
<evidence type="ECO:0000256" key="4">
    <source>
        <dbReference type="ARBA" id="ARBA00023125"/>
    </source>
</evidence>
<dbReference type="InterPro" id="IPR051446">
    <property type="entry name" value="HTH_trans_reg/aminotransferase"/>
</dbReference>
<evidence type="ECO:0000259" key="6">
    <source>
        <dbReference type="PROSITE" id="PS50949"/>
    </source>
</evidence>
<dbReference type="PANTHER" id="PTHR46577:SF1">
    <property type="entry name" value="HTH-TYPE TRANSCRIPTIONAL REGULATORY PROTEIN GABR"/>
    <property type="match status" value="1"/>
</dbReference>
<evidence type="ECO:0000313" key="7">
    <source>
        <dbReference type="EMBL" id="MFD2415845.1"/>
    </source>
</evidence>
<dbReference type="PRINTS" id="PR00035">
    <property type="entry name" value="HTHGNTR"/>
</dbReference>
<dbReference type="InterPro" id="IPR015421">
    <property type="entry name" value="PyrdxlP-dep_Trfase_major"/>
</dbReference>
<keyword evidence="5" id="KW-0804">Transcription</keyword>
<evidence type="ECO:0000256" key="2">
    <source>
        <dbReference type="ARBA" id="ARBA00022898"/>
    </source>
</evidence>
<dbReference type="SMART" id="SM00345">
    <property type="entry name" value="HTH_GNTR"/>
    <property type="match status" value="1"/>
</dbReference>
<dbReference type="PROSITE" id="PS50949">
    <property type="entry name" value="HTH_GNTR"/>
    <property type="match status" value="1"/>
</dbReference>
<protein>
    <submittedName>
        <fullName evidence="7">PLP-dependent aminotransferase family protein</fullName>
    </submittedName>
</protein>
<dbReference type="SUPFAM" id="SSF46785">
    <property type="entry name" value="Winged helix' DNA-binding domain"/>
    <property type="match status" value="1"/>
</dbReference>
<dbReference type="RefSeq" id="WP_378262018.1">
    <property type="nucleotide sequence ID" value="NZ_JBHUKR010000004.1"/>
</dbReference>
<gene>
    <name evidence="7" type="ORF">ACFSXZ_05840</name>
</gene>
<comment type="caution">
    <text evidence="7">The sequence shown here is derived from an EMBL/GenBank/DDBJ whole genome shotgun (WGS) entry which is preliminary data.</text>
</comment>
<dbReference type="Pfam" id="PF00155">
    <property type="entry name" value="Aminotran_1_2"/>
    <property type="match status" value="1"/>
</dbReference>
<keyword evidence="7" id="KW-0808">Transferase</keyword>
<dbReference type="CDD" id="cd00609">
    <property type="entry name" value="AAT_like"/>
    <property type="match status" value="1"/>
</dbReference>
<dbReference type="InterPro" id="IPR000524">
    <property type="entry name" value="Tscrpt_reg_HTH_GntR"/>
</dbReference>
<dbReference type="Proteomes" id="UP001597417">
    <property type="component" value="Unassembled WGS sequence"/>
</dbReference>
<dbReference type="GO" id="GO:0008483">
    <property type="term" value="F:transaminase activity"/>
    <property type="evidence" value="ECO:0007669"/>
    <property type="project" value="UniProtKB-KW"/>
</dbReference>
<keyword evidence="2" id="KW-0663">Pyridoxal phosphate</keyword>
<keyword evidence="3" id="KW-0805">Transcription regulation</keyword>
<evidence type="ECO:0000256" key="1">
    <source>
        <dbReference type="ARBA" id="ARBA00005384"/>
    </source>
</evidence>
<dbReference type="Pfam" id="PF00392">
    <property type="entry name" value="GntR"/>
    <property type="match status" value="1"/>
</dbReference>
<dbReference type="Gene3D" id="1.10.10.10">
    <property type="entry name" value="Winged helix-like DNA-binding domain superfamily/Winged helix DNA-binding domain"/>
    <property type="match status" value="1"/>
</dbReference>
<dbReference type="InterPro" id="IPR004839">
    <property type="entry name" value="Aminotransferase_I/II_large"/>
</dbReference>
<dbReference type="CDD" id="cd07377">
    <property type="entry name" value="WHTH_GntR"/>
    <property type="match status" value="1"/>
</dbReference>
<organism evidence="7 8">
    <name type="scientific">Amycolatopsis pigmentata</name>
    <dbReference type="NCBI Taxonomy" id="450801"/>
    <lineage>
        <taxon>Bacteria</taxon>
        <taxon>Bacillati</taxon>
        <taxon>Actinomycetota</taxon>
        <taxon>Actinomycetes</taxon>
        <taxon>Pseudonocardiales</taxon>
        <taxon>Pseudonocardiaceae</taxon>
        <taxon>Amycolatopsis</taxon>
    </lineage>
</organism>
<evidence type="ECO:0000256" key="5">
    <source>
        <dbReference type="ARBA" id="ARBA00023163"/>
    </source>
</evidence>
<name>A0ABW5FLC8_9PSEU</name>
<dbReference type="Gene3D" id="3.40.640.10">
    <property type="entry name" value="Type I PLP-dependent aspartate aminotransferase-like (Major domain)"/>
    <property type="match status" value="1"/>
</dbReference>
<evidence type="ECO:0000256" key="3">
    <source>
        <dbReference type="ARBA" id="ARBA00023015"/>
    </source>
</evidence>
<dbReference type="InterPro" id="IPR036390">
    <property type="entry name" value="WH_DNA-bd_sf"/>
</dbReference>
<proteinExistence type="inferred from homology"/>